<evidence type="ECO:0008006" key="5">
    <source>
        <dbReference type="Google" id="ProtNLM"/>
    </source>
</evidence>
<dbReference type="EMBL" id="CAOQHR010000010">
    <property type="protein sequence ID" value="CAI6340650.1"/>
    <property type="molecule type" value="Genomic_DNA"/>
</dbReference>
<dbReference type="SUPFAM" id="SSF48403">
    <property type="entry name" value="Ankyrin repeat"/>
    <property type="match status" value="1"/>
</dbReference>
<evidence type="ECO:0000256" key="2">
    <source>
        <dbReference type="ARBA" id="ARBA00023043"/>
    </source>
</evidence>
<protein>
    <recommendedName>
        <fullName evidence="5">Ankyrin</fullName>
    </recommendedName>
</protein>
<keyword evidence="2" id="KW-0040">ANK repeat</keyword>
<reference evidence="3" key="1">
    <citation type="submission" date="2023-01" db="EMBL/GenBank/DDBJ databases">
        <authorList>
            <person name="Van Ghelder C."/>
            <person name="Rancurel C."/>
        </authorList>
    </citation>
    <scope>NUCLEOTIDE SEQUENCE</scope>
    <source>
        <strain evidence="3">CNCM I-4278</strain>
    </source>
</reference>
<sequence>MANNMPLPDLPLELIRLIIRFTCQSYKNYQDVRYLSLRRINQSFNLEVLEIYYQNVGVNINLNEMSIRELLQMPDVFAGRILQEGMGINDSRISESCSHMHAVADVLTEQFERAGNPCFRKSILHDIGRAIFKVRPDDAWIWIHVLMERKEQPTEPWVGPIDRHEAMRMAFVVAVAMNREEVVRQMLRRGEASATAYSRFLHSPLPPAIKFGHENILKLLLDAGAEIPRRPFGIEHDGPRGELYSAVTAAAKRGYTGVLEPLLQRDSTKELTHQVLKFTAQFGHWDLVNLIMDRHLTHEQWNITLTKKRVVECSCHPGEPDTFTPKTMQRVVQCAARDGKNELLLRLIRGGLIVRNNATGTKKFPLQLAAEGGHFSTCKLLLDHGALDVPEEYEGEVHNRNRVDSLVRAVATGGNMDILHLFQNRGLWSRTSALQVLPIAAENGHLEMAKYAVEHGMDFPTKRKTLSNAYIHDAWGNALCIHCQRSTYQHDLRYFAFLRAVAFGHMHVVRWLAEQLHINSDQIRSMSDWSSTYALRYGVKDPILYIIDTGNIDMLLLLQQYVGKGEEVQTNPFHEDEDTVFGTRCRDRVVNLSSHYPVELGLGRRPFREYKLGKRHLREEVYRLAIGEPWWVWS</sequence>
<dbReference type="AlphaFoldDB" id="A0A9W4UR70"/>
<proteinExistence type="predicted"/>
<evidence type="ECO:0000313" key="4">
    <source>
        <dbReference type="Proteomes" id="UP001152607"/>
    </source>
</evidence>
<gene>
    <name evidence="3" type="ORF">PDIGIT_LOCUS13834</name>
</gene>
<evidence type="ECO:0000313" key="3">
    <source>
        <dbReference type="EMBL" id="CAI6340650.1"/>
    </source>
</evidence>
<dbReference type="SMART" id="SM00248">
    <property type="entry name" value="ANK"/>
    <property type="match status" value="5"/>
</dbReference>
<name>A0A9W4UR70_9PLEO</name>
<accession>A0A9W4UR70</accession>
<comment type="caution">
    <text evidence="3">The sequence shown here is derived from an EMBL/GenBank/DDBJ whole genome shotgun (WGS) entry which is preliminary data.</text>
</comment>
<keyword evidence="4" id="KW-1185">Reference proteome</keyword>
<dbReference type="InterPro" id="IPR002110">
    <property type="entry name" value="Ankyrin_rpt"/>
</dbReference>
<dbReference type="Proteomes" id="UP001152607">
    <property type="component" value="Unassembled WGS sequence"/>
</dbReference>
<organism evidence="3 4">
    <name type="scientific">Periconia digitata</name>
    <dbReference type="NCBI Taxonomy" id="1303443"/>
    <lineage>
        <taxon>Eukaryota</taxon>
        <taxon>Fungi</taxon>
        <taxon>Dikarya</taxon>
        <taxon>Ascomycota</taxon>
        <taxon>Pezizomycotina</taxon>
        <taxon>Dothideomycetes</taxon>
        <taxon>Pleosporomycetidae</taxon>
        <taxon>Pleosporales</taxon>
        <taxon>Massarineae</taxon>
        <taxon>Periconiaceae</taxon>
        <taxon>Periconia</taxon>
    </lineage>
</organism>
<keyword evidence="1" id="KW-0677">Repeat</keyword>
<dbReference type="PANTHER" id="PTHR24198">
    <property type="entry name" value="ANKYRIN REPEAT AND PROTEIN KINASE DOMAIN-CONTAINING PROTEIN"/>
    <property type="match status" value="1"/>
</dbReference>
<dbReference type="Gene3D" id="1.25.40.20">
    <property type="entry name" value="Ankyrin repeat-containing domain"/>
    <property type="match status" value="2"/>
</dbReference>
<dbReference type="Pfam" id="PF00023">
    <property type="entry name" value="Ank"/>
    <property type="match status" value="1"/>
</dbReference>
<dbReference type="OrthoDB" id="3800128at2759"/>
<evidence type="ECO:0000256" key="1">
    <source>
        <dbReference type="ARBA" id="ARBA00022737"/>
    </source>
</evidence>
<dbReference type="InterPro" id="IPR036770">
    <property type="entry name" value="Ankyrin_rpt-contain_sf"/>
</dbReference>
<dbReference type="PANTHER" id="PTHR24198:SF165">
    <property type="entry name" value="ANKYRIN REPEAT-CONTAINING PROTEIN-RELATED"/>
    <property type="match status" value="1"/>
</dbReference>